<dbReference type="GO" id="GO:0005524">
    <property type="term" value="F:ATP binding"/>
    <property type="evidence" value="ECO:0007669"/>
    <property type="project" value="UniProtKB-KW"/>
</dbReference>
<dbReference type="CDD" id="cd18597">
    <property type="entry name" value="ABC_6TM_YOR1_D1_like"/>
    <property type="match status" value="1"/>
</dbReference>
<dbReference type="Pfam" id="PF00005">
    <property type="entry name" value="ABC_tran"/>
    <property type="match status" value="2"/>
</dbReference>
<dbReference type="InterPro" id="IPR027417">
    <property type="entry name" value="P-loop_NTPase"/>
</dbReference>
<evidence type="ECO:0000256" key="4">
    <source>
        <dbReference type="ARBA" id="ARBA00022692"/>
    </source>
</evidence>
<dbReference type="FunFam" id="1.20.1560.10:FF:000061">
    <property type="entry name" value="ATP-binding cassette transporter YOR1"/>
    <property type="match status" value="1"/>
</dbReference>
<feature type="domain" description="ABC transmembrane type-1" evidence="13">
    <location>
        <begin position="964"/>
        <end position="1238"/>
    </location>
</feature>
<feature type="transmembrane region" description="Helical" evidence="11">
    <location>
        <begin position="962"/>
        <end position="985"/>
    </location>
</feature>
<dbReference type="InterPro" id="IPR017871">
    <property type="entry name" value="ABC_transporter-like_CS"/>
</dbReference>
<evidence type="ECO:0000256" key="9">
    <source>
        <dbReference type="ARBA" id="ARBA00023136"/>
    </source>
</evidence>
<dbReference type="Pfam" id="PF00664">
    <property type="entry name" value="ABC_membrane"/>
    <property type="match status" value="2"/>
</dbReference>
<dbReference type="CDD" id="cd03250">
    <property type="entry name" value="ABCC_MRP_domain1"/>
    <property type="match status" value="1"/>
</dbReference>
<dbReference type="GO" id="GO:0016887">
    <property type="term" value="F:ATP hydrolysis activity"/>
    <property type="evidence" value="ECO:0007669"/>
    <property type="project" value="InterPro"/>
</dbReference>
<dbReference type="SMART" id="SM00382">
    <property type="entry name" value="AAA"/>
    <property type="match status" value="2"/>
</dbReference>
<feature type="domain" description="ABC transporter" evidence="12">
    <location>
        <begin position="650"/>
        <end position="891"/>
    </location>
</feature>
<dbReference type="PANTHER" id="PTHR24223:SF456">
    <property type="entry name" value="MULTIDRUG RESISTANCE-ASSOCIATED PROTEIN LETHAL(2)03659"/>
    <property type="match status" value="1"/>
</dbReference>
<feature type="transmembrane region" description="Helical" evidence="11">
    <location>
        <begin position="1084"/>
        <end position="1110"/>
    </location>
</feature>
<keyword evidence="8" id="KW-0843">Virulence</keyword>
<evidence type="ECO:0000256" key="8">
    <source>
        <dbReference type="ARBA" id="ARBA00023026"/>
    </source>
</evidence>
<keyword evidence="5" id="KW-0547">Nucleotide-binding</keyword>
<accession>A0AAD9FWB4</accession>
<comment type="subcellular location">
    <subcellularLocation>
        <location evidence="1">Membrane</location>
        <topology evidence="1">Multi-pass membrane protein</topology>
    </subcellularLocation>
</comment>
<reference evidence="14" key="1">
    <citation type="submission" date="2023-02" db="EMBL/GenBank/DDBJ databases">
        <title>Identification and recombinant expression of a fungal hydrolase from Papiliotrema laurentii that hydrolyzes apple cutin and clears colloidal polyester polyurethane.</title>
        <authorList>
            <consortium name="DOE Joint Genome Institute"/>
            <person name="Roman V.A."/>
            <person name="Bojanowski C."/>
            <person name="Crable B.R."/>
            <person name="Wagner D.N."/>
            <person name="Hung C.S."/>
            <person name="Nadeau L.J."/>
            <person name="Schratz L."/>
            <person name="Haridas S."/>
            <person name="Pangilinan J."/>
            <person name="Lipzen A."/>
            <person name="Na H."/>
            <person name="Yan M."/>
            <person name="Ng V."/>
            <person name="Grigoriev I.V."/>
            <person name="Spatafora J.W."/>
            <person name="Barlow D."/>
            <person name="Biffinger J."/>
            <person name="Kelley-Loughnane N."/>
            <person name="Varaljay V.A."/>
            <person name="Crookes-Goodson W.J."/>
        </authorList>
    </citation>
    <scope>NUCLEOTIDE SEQUENCE</scope>
    <source>
        <strain evidence="14">5307AH</strain>
    </source>
</reference>
<dbReference type="CDD" id="cd18606">
    <property type="entry name" value="ABC_6TM_YOR1_D2_like"/>
    <property type="match status" value="1"/>
</dbReference>
<dbReference type="FunFam" id="1.20.1560.10:FF:000010">
    <property type="entry name" value="Multidrug resistance-associated ABC transporter"/>
    <property type="match status" value="1"/>
</dbReference>
<keyword evidence="9 11" id="KW-0472">Membrane</keyword>
<protein>
    <submittedName>
        <fullName evidence="14">P-loop containing nucleoside triphosphate hydrolase protein</fullName>
    </submittedName>
</protein>
<keyword evidence="14" id="KW-0378">Hydrolase</keyword>
<dbReference type="InterPro" id="IPR011527">
    <property type="entry name" value="ABC1_TM_dom"/>
</dbReference>
<evidence type="ECO:0000256" key="2">
    <source>
        <dbReference type="ARBA" id="ARBA00009726"/>
    </source>
</evidence>
<feature type="transmembrane region" description="Helical" evidence="11">
    <location>
        <begin position="379"/>
        <end position="403"/>
    </location>
</feature>
<dbReference type="InterPro" id="IPR003593">
    <property type="entry name" value="AAA+_ATPase"/>
</dbReference>
<dbReference type="SUPFAM" id="SSF52540">
    <property type="entry name" value="P-loop containing nucleoside triphosphate hydrolases"/>
    <property type="match status" value="2"/>
</dbReference>
<feature type="transmembrane region" description="Helical" evidence="11">
    <location>
        <begin position="997"/>
        <end position="1018"/>
    </location>
</feature>
<dbReference type="PROSITE" id="PS00211">
    <property type="entry name" value="ABC_TRANSPORTER_1"/>
    <property type="match status" value="2"/>
</dbReference>
<name>A0AAD9FWB4_PAPLA</name>
<sequence length="1541" mass="170354">MAILPTHRDTSPSGSTIPPAPSASSESTHVSRTPTIQNGAEKSAPSAVDDKSRRSRVEDDRDDSSEEGDKGYDDKGVIEVEEDGKKRKVRVVLEHKSGKELLKEVAGGEYTIPRWRHSLPFMKPKHGPPPAPLNIDDAPVTPEITAGFFSFLFFNWISPLMALGSARPLQATDLWKMDEARSAGVLSERLITHYQARQKAAIEYNERLADPSTPLPWRQRVKFAFVSNREQREKEYREKDGKKVPSLAWALSDTFGLYFWTAGFIKVAGDLTSAFTPLVIRAIITWSAEWEVARRTGAPKPDTGRAVGMAIGLLAMMVFVSICNHHFFLRSMATGVLLRAAIISAVYKRALRLTGKARGDLPNGKIVNHISTDTSRIDFAAGFFHISWTAPIQFIAIAVILLVEIGYSALPGLGFLLVALPFQTVIMKKLLAQRRQSMIWTDKRAKLLQEILGGMRIVKFMAWEIPFLNRLRAIRGMELKFVRRLLWFRSGMMAFALSLPVLAAILAFITYSLTSHGLSAPTVFTVLTLFQLIRMPLMIWPMALSSAVDAHNGLTRLAAVFEAEVINDDRIIDPNMSDGVRLEHASFSWDAAPVVEDDAMKGLKGKHAAAISGQKQAPEATKKDKKNKKEKKDKVSPAELARTDISGSPAKLAEAGKAGPMGGGEPDGNPGLDEKADDPAQRVFKLKDITLSVPKGSLTAVVGPIGSGKSSLLQGLMGEMRRTEGKVIFSGSTALCAQTPWIQNATIRENILFGQPWNEERYWAAVRDSCLEADLELLEDGDGTEIGEKGINLSGGQKQRVNIARAIYFNADIIGLDDPLSALDAGVGKALFFNAILGALSGKTRILVTHALHFLPYVDNIVLMDEGRIVEQGTYTELRSKMDGAFARLIKDFGNEDQKDEKDADEEEAIEKALPTKVHSRENMVARGNAQKLMTVEERTTGTMTARTYLAYFKAGKGTVTIPFLLVAVAFYQGFFIMTSFWLVYWQERKWNLDNGVYIGIYAALGIGSAVATFFMGFSNSIMCIFASTRLFNDAIKRVMFAPQWFFDTTPLGRIMNRFSKDMDTVDNTLSDAMRMMIGTLGNIIGSTILIAIIQPYFLVAMAVVTLLYVQNARFYRKSSIEFKRIDAILRSSLYSHFSESLSGIATIRSYGESERFCAENVHRMDTENRAYYPTIINQRWLGIRLDILGSILSFVVAIIVVTSHTVSAANGGLALSTMITVQQSYSWLIRQIAEVENDMVGAERIMHYANTLEQEAPHNVVEAKPPAQWPSEGKIEFKNVRMKYREELPDVLKGLTLSVGQNEKIGVVGRTGAGKSSIMIALFRMAELSGGAIEIDGVDVSKIGLNDLRSGISIIPQDPLLFSGTLRTNIDPFNEKPDHELYDALRRAHLVKTSGRPSVDAQTALNDDSGTRRFTLDTVIEEEGGNLSVGERSLVSLARALVRDSKILVLDEATASVDVATDAKIQETIRAEFKDKTLLCIAHRLRTILSYDRILVMADGKVEEFDTPENLYHQGGAFFEMCQKSSISLDDIRAATALRF</sequence>
<evidence type="ECO:0000256" key="3">
    <source>
        <dbReference type="ARBA" id="ARBA00022448"/>
    </source>
</evidence>
<keyword evidence="15" id="KW-1185">Reference proteome</keyword>
<evidence type="ECO:0000259" key="12">
    <source>
        <dbReference type="PROSITE" id="PS50893"/>
    </source>
</evidence>
<keyword evidence="7 11" id="KW-1133">Transmembrane helix</keyword>
<dbReference type="SUPFAM" id="SSF90123">
    <property type="entry name" value="ABC transporter transmembrane region"/>
    <property type="match status" value="2"/>
</dbReference>
<dbReference type="Gene3D" id="1.20.1560.10">
    <property type="entry name" value="ABC transporter type 1, transmembrane domain"/>
    <property type="match status" value="2"/>
</dbReference>
<evidence type="ECO:0000313" key="15">
    <source>
        <dbReference type="Proteomes" id="UP001182556"/>
    </source>
</evidence>
<feature type="region of interest" description="Disordered" evidence="10">
    <location>
        <begin position="605"/>
        <end position="676"/>
    </location>
</feature>
<evidence type="ECO:0000256" key="1">
    <source>
        <dbReference type="ARBA" id="ARBA00004141"/>
    </source>
</evidence>
<evidence type="ECO:0000256" key="11">
    <source>
        <dbReference type="SAM" id="Phobius"/>
    </source>
</evidence>
<dbReference type="EMBL" id="JAODAN010000001">
    <property type="protein sequence ID" value="KAK1927282.1"/>
    <property type="molecule type" value="Genomic_DNA"/>
</dbReference>
<organism evidence="14 15">
    <name type="scientific">Papiliotrema laurentii</name>
    <name type="common">Cryptococcus laurentii</name>
    <dbReference type="NCBI Taxonomy" id="5418"/>
    <lineage>
        <taxon>Eukaryota</taxon>
        <taxon>Fungi</taxon>
        <taxon>Dikarya</taxon>
        <taxon>Basidiomycota</taxon>
        <taxon>Agaricomycotina</taxon>
        <taxon>Tremellomycetes</taxon>
        <taxon>Tremellales</taxon>
        <taxon>Rhynchogastremaceae</taxon>
        <taxon>Papiliotrema</taxon>
    </lineage>
</organism>
<feature type="domain" description="ABC transporter" evidence="12">
    <location>
        <begin position="1276"/>
        <end position="1525"/>
    </location>
</feature>
<dbReference type="CDD" id="cd03244">
    <property type="entry name" value="ABCC_MRP_domain2"/>
    <property type="match status" value="1"/>
</dbReference>
<feature type="region of interest" description="Disordered" evidence="10">
    <location>
        <begin position="1"/>
        <end position="79"/>
    </location>
</feature>
<keyword evidence="6" id="KW-0067">ATP-binding</keyword>
<evidence type="ECO:0000256" key="10">
    <source>
        <dbReference type="SAM" id="MobiDB-lite"/>
    </source>
</evidence>
<dbReference type="Proteomes" id="UP001182556">
    <property type="component" value="Unassembled WGS sequence"/>
</dbReference>
<keyword evidence="3" id="KW-0813">Transport</keyword>
<feature type="compositionally biased region" description="Basic and acidic residues" evidence="10">
    <location>
        <begin position="67"/>
        <end position="78"/>
    </location>
</feature>
<evidence type="ECO:0000256" key="5">
    <source>
        <dbReference type="ARBA" id="ARBA00022741"/>
    </source>
</evidence>
<dbReference type="PROSITE" id="PS50893">
    <property type="entry name" value="ABC_TRANSPORTER_2"/>
    <property type="match status" value="2"/>
</dbReference>
<proteinExistence type="inferred from homology"/>
<dbReference type="InterPro" id="IPR050173">
    <property type="entry name" value="ABC_transporter_C-like"/>
</dbReference>
<gene>
    <name evidence="14" type="ORF">DB88DRAFT_477465</name>
</gene>
<feature type="transmembrane region" description="Helical" evidence="11">
    <location>
        <begin position="304"/>
        <end position="322"/>
    </location>
</feature>
<dbReference type="GO" id="GO:0140359">
    <property type="term" value="F:ABC-type transporter activity"/>
    <property type="evidence" value="ECO:0007669"/>
    <property type="project" value="InterPro"/>
</dbReference>
<comment type="caution">
    <text evidence="14">The sequence shown here is derived from an EMBL/GenBank/DDBJ whole genome shotgun (WGS) entry which is preliminary data.</text>
</comment>
<dbReference type="FunFam" id="3.40.50.300:FF:000997">
    <property type="entry name" value="Multidrug resistance-associated protein 1"/>
    <property type="match status" value="1"/>
</dbReference>
<feature type="compositionally biased region" description="Basic and acidic residues" evidence="10">
    <location>
        <begin position="1"/>
        <end position="10"/>
    </location>
</feature>
<evidence type="ECO:0000313" key="14">
    <source>
        <dbReference type="EMBL" id="KAK1927282.1"/>
    </source>
</evidence>
<dbReference type="InterPro" id="IPR036640">
    <property type="entry name" value="ABC1_TM_sf"/>
</dbReference>
<evidence type="ECO:0000256" key="6">
    <source>
        <dbReference type="ARBA" id="ARBA00022840"/>
    </source>
</evidence>
<keyword evidence="4 11" id="KW-0812">Transmembrane</keyword>
<feature type="transmembrane region" description="Helical" evidence="11">
    <location>
        <begin position="1188"/>
        <end position="1207"/>
    </location>
</feature>
<feature type="transmembrane region" description="Helical" evidence="11">
    <location>
        <begin position="409"/>
        <end position="426"/>
    </location>
</feature>
<comment type="similarity">
    <text evidence="2">Belongs to the ABC transporter superfamily. ABCC family. Conjugate transporter (TC 3.A.1.208) subfamily.</text>
</comment>
<feature type="domain" description="ABC transmembrane type-1" evidence="13">
    <location>
        <begin position="260"/>
        <end position="538"/>
    </location>
</feature>
<dbReference type="PANTHER" id="PTHR24223">
    <property type="entry name" value="ATP-BINDING CASSETTE SUB-FAMILY C"/>
    <property type="match status" value="1"/>
</dbReference>
<dbReference type="PROSITE" id="PS50929">
    <property type="entry name" value="ABC_TM1F"/>
    <property type="match status" value="2"/>
</dbReference>
<evidence type="ECO:0000256" key="7">
    <source>
        <dbReference type="ARBA" id="ARBA00022989"/>
    </source>
</evidence>
<dbReference type="InterPro" id="IPR003439">
    <property type="entry name" value="ABC_transporter-like_ATP-bd"/>
</dbReference>
<feature type="compositionally biased region" description="Polar residues" evidence="10">
    <location>
        <begin position="11"/>
        <end position="40"/>
    </location>
</feature>
<feature type="compositionally biased region" description="Basic and acidic residues" evidence="10">
    <location>
        <begin position="48"/>
        <end position="59"/>
    </location>
</feature>
<evidence type="ECO:0000259" key="13">
    <source>
        <dbReference type="PROSITE" id="PS50929"/>
    </source>
</evidence>
<dbReference type="GO" id="GO:0016020">
    <property type="term" value="C:membrane"/>
    <property type="evidence" value="ECO:0007669"/>
    <property type="project" value="UniProtKB-SubCell"/>
</dbReference>
<dbReference type="Gene3D" id="3.40.50.300">
    <property type="entry name" value="P-loop containing nucleotide triphosphate hydrolases"/>
    <property type="match status" value="2"/>
</dbReference>
<dbReference type="FunFam" id="3.40.50.300:FF:000565">
    <property type="entry name" value="ABC bile acid transporter"/>
    <property type="match status" value="1"/>
</dbReference>
<feature type="transmembrane region" description="Helical" evidence="11">
    <location>
        <begin position="486"/>
        <end position="511"/>
    </location>
</feature>